<accession>A0A1G2GW16</accession>
<keyword evidence="1" id="KW-0472">Membrane</keyword>
<name>A0A1G2GW16_9BACT</name>
<dbReference type="Proteomes" id="UP000179106">
    <property type="component" value="Unassembled WGS sequence"/>
</dbReference>
<proteinExistence type="predicted"/>
<evidence type="ECO:0000313" key="3">
    <source>
        <dbReference type="Proteomes" id="UP000179106"/>
    </source>
</evidence>
<comment type="caution">
    <text evidence="2">The sequence shown here is derived from an EMBL/GenBank/DDBJ whole genome shotgun (WGS) entry which is preliminary data.</text>
</comment>
<protein>
    <recommendedName>
        <fullName evidence="4">POTRA domain-containing protein</fullName>
    </recommendedName>
</protein>
<dbReference type="EMBL" id="MHNW01000007">
    <property type="protein sequence ID" value="OGZ54373.1"/>
    <property type="molecule type" value="Genomic_DNA"/>
</dbReference>
<keyword evidence="1" id="KW-0812">Transmembrane</keyword>
<dbReference type="STRING" id="1802126.A3B25_01770"/>
<gene>
    <name evidence="2" type="ORF">A3B25_01770</name>
</gene>
<feature type="transmembrane region" description="Helical" evidence="1">
    <location>
        <begin position="20"/>
        <end position="43"/>
    </location>
</feature>
<dbReference type="AlphaFoldDB" id="A0A1G2GW16"/>
<evidence type="ECO:0008006" key="4">
    <source>
        <dbReference type="Google" id="ProtNLM"/>
    </source>
</evidence>
<evidence type="ECO:0000313" key="2">
    <source>
        <dbReference type="EMBL" id="OGZ54373.1"/>
    </source>
</evidence>
<reference evidence="2 3" key="1">
    <citation type="journal article" date="2016" name="Nat. Commun.">
        <title>Thousands of microbial genomes shed light on interconnected biogeochemical processes in an aquifer system.</title>
        <authorList>
            <person name="Anantharaman K."/>
            <person name="Brown C.T."/>
            <person name="Hug L.A."/>
            <person name="Sharon I."/>
            <person name="Castelle C.J."/>
            <person name="Probst A.J."/>
            <person name="Thomas B.C."/>
            <person name="Singh A."/>
            <person name="Wilkins M.J."/>
            <person name="Karaoz U."/>
            <person name="Brodie E.L."/>
            <person name="Williams K.H."/>
            <person name="Hubbard S.S."/>
            <person name="Banfield J.F."/>
        </authorList>
    </citation>
    <scope>NUCLEOTIDE SEQUENCE [LARGE SCALE GENOMIC DNA]</scope>
</reference>
<evidence type="ECO:0000256" key="1">
    <source>
        <dbReference type="SAM" id="Phobius"/>
    </source>
</evidence>
<organism evidence="2 3">
    <name type="scientific">Candidatus Ryanbacteria bacterium RIFCSPLOWO2_01_FULL_48_26</name>
    <dbReference type="NCBI Taxonomy" id="1802126"/>
    <lineage>
        <taxon>Bacteria</taxon>
        <taxon>Candidatus Ryaniibacteriota</taxon>
    </lineage>
</organism>
<sequence length="297" mass="33696">MQRAKNYLSEIAVRRRRRRVYSFIGGICIAVFFLIVGGGWFFVLSPFFQIEKIDIAGTALVSRSDAVSLLQATVAGGTWWKSLLGFGNILVWPDTLREARDLVFYPAVKDVSISKNYFERTVSVKIEERESIGIWCFHDARKHADDTQNNEESFQQLSAASVPRESASSCWWFDDEGVIFRRSPSAEGNLITIIRDYSQKSRGLNSKILPSKYIKNFLSIIGVIRESKAGLKEVVIKDLALEEVEALARTESGPKLYFSLRFPANSALAAIGHLYAKPGFKNLHYIDFRVENKVYYK</sequence>
<keyword evidence="1" id="KW-1133">Transmembrane helix</keyword>